<proteinExistence type="predicted"/>
<reference evidence="1" key="1">
    <citation type="submission" date="2016-01" db="EMBL/GenBank/DDBJ databases">
        <title>Reference transcriptome for the parasite Schistocephalus solidus: insights into the molecular evolution of parasitism.</title>
        <authorList>
            <person name="Hebert F.O."/>
            <person name="Grambauer S."/>
            <person name="Barber I."/>
            <person name="Landry C.R."/>
            <person name="Aubin-Horth N."/>
        </authorList>
    </citation>
    <scope>NUCLEOTIDE SEQUENCE</scope>
</reference>
<dbReference type="EMBL" id="GEEE01003924">
    <property type="protein sequence ID" value="JAP59301.1"/>
    <property type="molecule type" value="Transcribed_RNA"/>
</dbReference>
<gene>
    <name evidence="1" type="ORF">TR140318</name>
</gene>
<evidence type="ECO:0000313" key="1">
    <source>
        <dbReference type="EMBL" id="JAP56496.1"/>
    </source>
</evidence>
<accession>A0A0X3QB43</accession>
<name>A0A0X3QB43_SCHSO</name>
<organism evidence="1">
    <name type="scientific">Schistocephalus solidus</name>
    <name type="common">Tapeworm</name>
    <dbReference type="NCBI Taxonomy" id="70667"/>
    <lineage>
        <taxon>Eukaryota</taxon>
        <taxon>Metazoa</taxon>
        <taxon>Spiralia</taxon>
        <taxon>Lophotrochozoa</taxon>
        <taxon>Platyhelminthes</taxon>
        <taxon>Cestoda</taxon>
        <taxon>Eucestoda</taxon>
        <taxon>Diphyllobothriidea</taxon>
        <taxon>Diphyllobothriidae</taxon>
        <taxon>Schistocephalus</taxon>
    </lineage>
</organism>
<dbReference type="EMBL" id="GEEE01006729">
    <property type="protein sequence ID" value="JAP56496.1"/>
    <property type="molecule type" value="Transcribed_RNA"/>
</dbReference>
<protein>
    <submittedName>
        <fullName evidence="1">Uncharacterized protein</fullName>
    </submittedName>
</protein>
<dbReference type="AlphaFoldDB" id="A0A0X3QB43"/>
<sequence>MKKRRKYYVSPSASPALTFSFVDLGMPVFFRPLSDLFDCNHPTPPCPAFPNAPFFFEIRSKNFFYICIMRPLTAMWEIFFSNDASSKLPRLTPFSGLSLRPSSSLSYF</sequence>